<dbReference type="InterPro" id="IPR012093">
    <property type="entry name" value="Pirin"/>
</dbReference>
<dbReference type="GeneID" id="9831673"/>
<dbReference type="InterPro" id="IPR014710">
    <property type="entry name" value="RmlC-like_jellyroll"/>
</dbReference>
<keyword evidence="7" id="KW-1185">Reference proteome</keyword>
<dbReference type="STRING" id="70448.Q011L3"/>
<dbReference type="KEGG" id="ota:OT_ostta09g02560"/>
<dbReference type="RefSeq" id="XP_003081248.1">
    <property type="nucleotide sequence ID" value="XM_003081200.2"/>
</dbReference>
<evidence type="ECO:0000256" key="3">
    <source>
        <dbReference type="RuleBase" id="RU003457"/>
    </source>
</evidence>
<evidence type="ECO:0000256" key="2">
    <source>
        <dbReference type="PIRSR" id="PIRSR006232-1"/>
    </source>
</evidence>
<feature type="domain" description="Pirin N-terminal" evidence="4">
    <location>
        <begin position="34"/>
        <end position="132"/>
    </location>
</feature>
<feature type="domain" description="Pirin C-terminal" evidence="5">
    <location>
        <begin position="186"/>
        <end position="291"/>
    </location>
</feature>
<feature type="binding site" evidence="2">
    <location>
        <position position="70"/>
    </location>
    <ligand>
        <name>Fe cation</name>
        <dbReference type="ChEBI" id="CHEBI:24875"/>
    </ligand>
</feature>
<dbReference type="Gene3D" id="2.60.120.10">
    <property type="entry name" value="Jelly Rolls"/>
    <property type="match status" value="2"/>
</dbReference>
<dbReference type="InterPro" id="IPR011051">
    <property type="entry name" value="RmlC_Cupin_sf"/>
</dbReference>
<sequence length="307" mass="33560">MSSAIPLSSACGVVSPRAPVKVVLSREQGEGRGARVRRSIGNAAFPNFDPFLMLDEFKVAVPAGFPDHPHRGQSTVTYVLPESDGAMEHEDSMGNHGLLAAGDLQFMKAARGILHAEVPENERVCHGLQLWVNLPAKHKMDEPEYQELRAEELKRASKDGVEAIIIAGEAFGVSSQIRTRETPVHYVHFKMSPSSELRQPIPPGWAAFCYTLKGSANFGSGELVEAHHTVALSNGEGEDGIVVRAGPENAEFVMIAGTPCNEPIVQHGPFVMNTREEIMKAFSDFQGGKNGFESVRGWRSEIQYRTR</sequence>
<feature type="binding site" evidence="2">
    <location>
        <position position="68"/>
    </location>
    <ligand>
        <name>Fe cation</name>
        <dbReference type="ChEBI" id="CHEBI:24875"/>
    </ligand>
</feature>
<dbReference type="Pfam" id="PF05726">
    <property type="entry name" value="Pirin_C"/>
    <property type="match status" value="1"/>
</dbReference>
<gene>
    <name evidence="6" type="ORF">OT_ostta09g02560</name>
</gene>
<comment type="caution">
    <text evidence="6">The sequence shown here is derived from an EMBL/GenBank/DDBJ whole genome shotgun (WGS) entry which is preliminary data.</text>
</comment>
<dbReference type="AlphaFoldDB" id="Q011L3"/>
<comment type="similarity">
    <text evidence="1 3">Belongs to the pirin family.</text>
</comment>
<dbReference type="PIRSF" id="PIRSF006232">
    <property type="entry name" value="Pirin"/>
    <property type="match status" value="1"/>
</dbReference>
<dbReference type="InterPro" id="IPR003829">
    <property type="entry name" value="Pirin_N_dom"/>
</dbReference>
<dbReference type="PANTHER" id="PTHR13903">
    <property type="entry name" value="PIRIN-RELATED"/>
    <property type="match status" value="1"/>
</dbReference>
<dbReference type="PANTHER" id="PTHR13903:SF8">
    <property type="entry name" value="PIRIN"/>
    <property type="match status" value="1"/>
</dbReference>
<reference evidence="7" key="1">
    <citation type="journal article" date="2006" name="Proc. Natl. Acad. Sci. U.S.A.">
        <title>Genome analysis of the smallest free-living eukaryote Ostreococcus tauri unveils many unique features.</title>
        <authorList>
            <person name="Derelle E."/>
            <person name="Ferraz C."/>
            <person name="Rombauts S."/>
            <person name="Rouze P."/>
            <person name="Worden A.Z."/>
            <person name="Robbens S."/>
            <person name="Partensky F."/>
            <person name="Degroeve S."/>
            <person name="Echeynie S."/>
            <person name="Cooke R."/>
            <person name="Saeys Y."/>
            <person name="Wuyts J."/>
            <person name="Jabbari K."/>
            <person name="Bowler C."/>
            <person name="Panaud O."/>
            <person name="Piegu B."/>
            <person name="Ball S.G."/>
            <person name="Ral J.-P."/>
            <person name="Bouget F.-Y."/>
            <person name="Piganeau G."/>
            <person name="De Baets B."/>
            <person name="Picard A."/>
            <person name="Delseny M."/>
            <person name="Demaille J."/>
            <person name="Van de Peer Y."/>
            <person name="Moreau H."/>
        </authorList>
    </citation>
    <scope>NUCLEOTIDE SEQUENCE [LARGE SCALE GENOMIC DNA]</scope>
    <source>
        <strain evidence="7">OTTH 0595 / CCAP 157/2 / RCC745</strain>
    </source>
</reference>
<evidence type="ECO:0000313" key="7">
    <source>
        <dbReference type="Proteomes" id="UP000009170"/>
    </source>
</evidence>
<reference evidence="6 7" key="2">
    <citation type="journal article" date="2014" name="BMC Genomics">
        <title>An improved genome of the model marine alga Ostreococcus tauri unfolds by assessing Illumina de novo assemblies.</title>
        <authorList>
            <person name="Blanc-Mathieu R."/>
            <person name="Verhelst B."/>
            <person name="Derelle E."/>
            <person name="Rombauts S."/>
            <person name="Bouget F.Y."/>
            <person name="Carre I."/>
            <person name="Chateau A."/>
            <person name="Eyre-Walker A."/>
            <person name="Grimsley N."/>
            <person name="Moreau H."/>
            <person name="Piegu B."/>
            <person name="Rivals E."/>
            <person name="Schackwitz W."/>
            <person name="Van de Peer Y."/>
            <person name="Piganeau G."/>
        </authorList>
    </citation>
    <scope>NUCLEOTIDE SEQUENCE [LARGE SCALE GENOMIC DNA]</scope>
    <source>
        <strain evidence="7">OTTH 0595 / CCAP 157/2 / RCC745</strain>
    </source>
</reference>
<dbReference type="OrthoDB" id="198735at2759"/>
<keyword evidence="2" id="KW-0408">Iron</keyword>
<dbReference type="FunCoup" id="Q011L3">
    <property type="interactions" value="151"/>
</dbReference>
<name>Q011L3_OSTTA</name>
<dbReference type="EMBL" id="CAID01000009">
    <property type="protein sequence ID" value="CAL55417.1"/>
    <property type="molecule type" value="Genomic_DNA"/>
</dbReference>
<evidence type="ECO:0000256" key="1">
    <source>
        <dbReference type="ARBA" id="ARBA00008416"/>
    </source>
</evidence>
<dbReference type="CDD" id="cd02247">
    <property type="entry name" value="cupin_pirin_C"/>
    <property type="match status" value="1"/>
</dbReference>
<comment type="cofactor">
    <cofactor evidence="2">
        <name>Fe cation</name>
        <dbReference type="ChEBI" id="CHEBI:24875"/>
    </cofactor>
    <text evidence="2">Binds 1 Fe cation per subunit.</text>
</comment>
<evidence type="ECO:0000259" key="5">
    <source>
        <dbReference type="Pfam" id="PF05726"/>
    </source>
</evidence>
<evidence type="ECO:0000313" key="6">
    <source>
        <dbReference type="EMBL" id="CAL55417.1"/>
    </source>
</evidence>
<dbReference type="Pfam" id="PF02678">
    <property type="entry name" value="Pirin"/>
    <property type="match status" value="1"/>
</dbReference>
<dbReference type="Proteomes" id="UP000009170">
    <property type="component" value="Unassembled WGS sequence"/>
</dbReference>
<dbReference type="SUPFAM" id="SSF51182">
    <property type="entry name" value="RmlC-like cupins"/>
    <property type="match status" value="1"/>
</dbReference>
<dbReference type="InParanoid" id="Q011L3"/>
<dbReference type="CDD" id="cd02909">
    <property type="entry name" value="cupin_pirin_N"/>
    <property type="match status" value="1"/>
</dbReference>
<feature type="binding site" evidence="2">
    <location>
        <position position="115"/>
    </location>
    <ligand>
        <name>Fe cation</name>
        <dbReference type="ChEBI" id="CHEBI:24875"/>
    </ligand>
</feature>
<keyword evidence="2" id="KW-0479">Metal-binding</keyword>
<feature type="binding site" evidence="2">
    <location>
        <position position="117"/>
    </location>
    <ligand>
        <name>Fe cation</name>
        <dbReference type="ChEBI" id="CHEBI:24875"/>
    </ligand>
</feature>
<organism evidence="6 7">
    <name type="scientific">Ostreococcus tauri</name>
    <name type="common">Marine green alga</name>
    <dbReference type="NCBI Taxonomy" id="70448"/>
    <lineage>
        <taxon>Eukaryota</taxon>
        <taxon>Viridiplantae</taxon>
        <taxon>Chlorophyta</taxon>
        <taxon>Mamiellophyceae</taxon>
        <taxon>Mamiellales</taxon>
        <taxon>Bathycoccaceae</taxon>
        <taxon>Ostreococcus</taxon>
    </lineage>
</organism>
<proteinExistence type="inferred from homology"/>
<evidence type="ECO:0000259" key="4">
    <source>
        <dbReference type="Pfam" id="PF02678"/>
    </source>
</evidence>
<protein>
    <submittedName>
        <fullName evidence="6">RmlC-like jelly roll fold</fullName>
    </submittedName>
</protein>
<dbReference type="OMA" id="TPWHPHR"/>
<dbReference type="InterPro" id="IPR008778">
    <property type="entry name" value="Pirin_C_dom"/>
</dbReference>
<accession>Q011L3</accession>
<dbReference type="GO" id="GO:0046872">
    <property type="term" value="F:metal ion binding"/>
    <property type="evidence" value="ECO:0007669"/>
    <property type="project" value="UniProtKB-KW"/>
</dbReference>